<evidence type="ECO:0000313" key="1">
    <source>
        <dbReference type="EMBL" id="AQT23813.1"/>
    </source>
</evidence>
<dbReference type="AlphaFoldDB" id="A0A1S6KR27"/>
<accession>A0A1S6KR27</accession>
<geneLocation type="plasmid" evidence="1">
    <name>unnamed</name>
</geneLocation>
<keyword evidence="1" id="KW-0614">Plasmid</keyword>
<dbReference type="EMBL" id="KY401053">
    <property type="protein sequence ID" value="AQT23813.1"/>
    <property type="molecule type" value="Genomic_DNA"/>
</dbReference>
<name>A0A1S6KR27_SALEN</name>
<protein>
    <submittedName>
        <fullName evidence="1">Uncharacterized protein</fullName>
    </submittedName>
</protein>
<organism evidence="1">
    <name type="scientific">Salmonella enteritidis</name>
    <dbReference type="NCBI Taxonomy" id="149539"/>
    <lineage>
        <taxon>Bacteria</taxon>
        <taxon>Pseudomonadati</taxon>
        <taxon>Pseudomonadota</taxon>
        <taxon>Gammaproteobacteria</taxon>
        <taxon>Enterobacterales</taxon>
        <taxon>Enterobacteriaceae</taxon>
        <taxon>Salmonella</taxon>
    </lineage>
</organism>
<sequence>MKMHRTCMKRNGAQLSVCGTMNRNFMMGMKDGWWPADMNAYPA</sequence>
<reference evidence="1" key="1">
    <citation type="submission" date="2016-12" db="EMBL/GenBank/DDBJ databases">
        <title>Fusion of virulence plasmid pSEN and IncHI2 resistance plasmid in Salmonella enteritidis.</title>
        <authorList>
            <person name="Wong M.H."/>
            <person name="Chen S."/>
        </authorList>
    </citation>
    <scope>NUCLEOTIDE SEQUENCE</scope>
    <source>
        <strain evidence="1">SE380</strain>
        <plasmid evidence="1">unnamed</plasmid>
    </source>
</reference>
<proteinExistence type="predicted"/>